<sequence>YYHLLCPFVGSRDPCHMHTWRITRSHRPPKIDSHCSAVPVLPEHTCASPPPPST</sequence>
<dbReference type="EMBL" id="MCFL01000010">
    <property type="protein sequence ID" value="ORZ38064.1"/>
    <property type="molecule type" value="Genomic_DNA"/>
</dbReference>
<feature type="non-terminal residue" evidence="1">
    <location>
        <position position="1"/>
    </location>
</feature>
<accession>A0A1Y2HVU9</accession>
<protein>
    <submittedName>
        <fullName evidence="1">Uncharacterized protein</fullName>
    </submittedName>
</protein>
<dbReference type="Proteomes" id="UP000193411">
    <property type="component" value="Unassembled WGS sequence"/>
</dbReference>
<evidence type="ECO:0000313" key="1">
    <source>
        <dbReference type="EMBL" id="ORZ38064.1"/>
    </source>
</evidence>
<dbReference type="AlphaFoldDB" id="A0A1Y2HVU9"/>
<comment type="caution">
    <text evidence="1">The sequence shown here is derived from an EMBL/GenBank/DDBJ whole genome shotgun (WGS) entry which is preliminary data.</text>
</comment>
<gene>
    <name evidence="1" type="ORF">BCR44DRAFT_41482</name>
</gene>
<keyword evidence="2" id="KW-1185">Reference proteome</keyword>
<reference evidence="1 2" key="1">
    <citation type="submission" date="2016-07" db="EMBL/GenBank/DDBJ databases">
        <title>Pervasive Adenine N6-methylation of Active Genes in Fungi.</title>
        <authorList>
            <consortium name="DOE Joint Genome Institute"/>
            <person name="Mondo S.J."/>
            <person name="Dannebaum R.O."/>
            <person name="Kuo R.C."/>
            <person name="Labutti K."/>
            <person name="Haridas S."/>
            <person name="Kuo A."/>
            <person name="Salamov A."/>
            <person name="Ahrendt S.R."/>
            <person name="Lipzen A."/>
            <person name="Sullivan W."/>
            <person name="Andreopoulos W.B."/>
            <person name="Clum A."/>
            <person name="Lindquist E."/>
            <person name="Daum C."/>
            <person name="Ramamoorthy G.K."/>
            <person name="Gryganskyi A."/>
            <person name="Culley D."/>
            <person name="Magnuson J.K."/>
            <person name="James T.Y."/>
            <person name="O'Malley M.A."/>
            <person name="Stajich J.E."/>
            <person name="Spatafora J.W."/>
            <person name="Visel A."/>
            <person name="Grigoriev I.V."/>
        </authorList>
    </citation>
    <scope>NUCLEOTIDE SEQUENCE [LARGE SCALE GENOMIC DNA]</scope>
    <source>
        <strain evidence="1 2">PL171</strain>
    </source>
</reference>
<name>A0A1Y2HVU9_9FUNG</name>
<evidence type="ECO:0000313" key="2">
    <source>
        <dbReference type="Proteomes" id="UP000193411"/>
    </source>
</evidence>
<proteinExistence type="predicted"/>
<organism evidence="1 2">
    <name type="scientific">Catenaria anguillulae PL171</name>
    <dbReference type="NCBI Taxonomy" id="765915"/>
    <lineage>
        <taxon>Eukaryota</taxon>
        <taxon>Fungi</taxon>
        <taxon>Fungi incertae sedis</taxon>
        <taxon>Blastocladiomycota</taxon>
        <taxon>Blastocladiomycetes</taxon>
        <taxon>Blastocladiales</taxon>
        <taxon>Catenariaceae</taxon>
        <taxon>Catenaria</taxon>
    </lineage>
</organism>